<dbReference type="Proteomes" id="UP000826656">
    <property type="component" value="Unassembled WGS sequence"/>
</dbReference>
<dbReference type="PANTHER" id="PTHR31286:SF99">
    <property type="entry name" value="DUF4283 DOMAIN-CONTAINING PROTEIN"/>
    <property type="match status" value="1"/>
</dbReference>
<name>A0ABQ7VKW1_SOLTU</name>
<evidence type="ECO:0000259" key="1">
    <source>
        <dbReference type="Pfam" id="PF14111"/>
    </source>
</evidence>
<gene>
    <name evidence="2" type="ORF">KY290_012901</name>
</gene>
<evidence type="ECO:0000313" key="2">
    <source>
        <dbReference type="EMBL" id="KAH0768920.1"/>
    </source>
</evidence>
<proteinExistence type="predicted"/>
<feature type="domain" description="DUF4283" evidence="1">
    <location>
        <begin position="68"/>
        <end position="123"/>
    </location>
</feature>
<dbReference type="PANTHER" id="PTHR31286">
    <property type="entry name" value="GLYCINE-RICH CELL WALL STRUCTURAL PROTEIN 1.8-LIKE"/>
    <property type="match status" value="1"/>
</dbReference>
<sequence length="401" mass="45347">MTTNMCTVIPPPKPPDPLKITFEEALLNKDRDLNLSCNHEGETPMCEDMQDAGPIFLSEDDKQRIYSPWKYSAIVKLYDLGWDFFIAKFNKQESMNKALHEGPWFVTGSFLLVRSWEPNFVPDDCLEYHTTIWTRLPQLPMDFYDREVRERIGRKLGRLLKIDSCTSATLRGRYARICLQDGSSPLHSLTLEASPIHTATTTTLPYAYTTYSLAGNYHGATIEVRANVTSINSSPTPQILEKKVSNLSNKQKITTNLAMATPSNPPLSLIFVPPPPDPVYLAHLVNEGLDHAKRRKWGKDRRGKHLIGVCHEGTLGIEGTFQVEKGKGPMTTPPLMSNMMNFIIWNVRCANSASFRSQCEPMVKLHKPVMLVLLETRLGEHKRLTKSCSLIPKFSQLLQGY</sequence>
<dbReference type="InterPro" id="IPR040256">
    <property type="entry name" value="At4g02000-like"/>
</dbReference>
<dbReference type="Pfam" id="PF14111">
    <property type="entry name" value="DUF4283"/>
    <property type="match status" value="1"/>
</dbReference>
<evidence type="ECO:0000313" key="3">
    <source>
        <dbReference type="Proteomes" id="UP000826656"/>
    </source>
</evidence>
<accession>A0ABQ7VKW1</accession>
<keyword evidence="3" id="KW-1185">Reference proteome</keyword>
<comment type="caution">
    <text evidence="2">The sequence shown here is derived from an EMBL/GenBank/DDBJ whole genome shotgun (WGS) entry which is preliminary data.</text>
</comment>
<organism evidence="2 3">
    <name type="scientific">Solanum tuberosum</name>
    <name type="common">Potato</name>
    <dbReference type="NCBI Taxonomy" id="4113"/>
    <lineage>
        <taxon>Eukaryota</taxon>
        <taxon>Viridiplantae</taxon>
        <taxon>Streptophyta</taxon>
        <taxon>Embryophyta</taxon>
        <taxon>Tracheophyta</taxon>
        <taxon>Spermatophyta</taxon>
        <taxon>Magnoliopsida</taxon>
        <taxon>eudicotyledons</taxon>
        <taxon>Gunneridae</taxon>
        <taxon>Pentapetalae</taxon>
        <taxon>asterids</taxon>
        <taxon>lamiids</taxon>
        <taxon>Solanales</taxon>
        <taxon>Solanaceae</taxon>
        <taxon>Solanoideae</taxon>
        <taxon>Solaneae</taxon>
        <taxon>Solanum</taxon>
    </lineage>
</organism>
<dbReference type="InterPro" id="IPR025558">
    <property type="entry name" value="DUF4283"/>
</dbReference>
<dbReference type="EMBL" id="JAIVGD010000011">
    <property type="protein sequence ID" value="KAH0768920.1"/>
    <property type="molecule type" value="Genomic_DNA"/>
</dbReference>
<reference evidence="2 3" key="1">
    <citation type="journal article" date="2021" name="bioRxiv">
        <title>Chromosome-scale and haplotype-resolved genome assembly of a tetraploid potato cultivar.</title>
        <authorList>
            <person name="Sun H."/>
            <person name="Jiao W.-B."/>
            <person name="Krause K."/>
            <person name="Campoy J.A."/>
            <person name="Goel M."/>
            <person name="Folz-Donahue K."/>
            <person name="Kukat C."/>
            <person name="Huettel B."/>
            <person name="Schneeberger K."/>
        </authorList>
    </citation>
    <scope>NUCLEOTIDE SEQUENCE [LARGE SCALE GENOMIC DNA]</scope>
    <source>
        <strain evidence="2">SolTubOtavaFocal</strain>
        <tissue evidence="2">Leaves</tissue>
    </source>
</reference>
<protein>
    <recommendedName>
        <fullName evidence="1">DUF4283 domain-containing protein</fullName>
    </recommendedName>
</protein>